<dbReference type="AlphaFoldDB" id="A0A841JJF8"/>
<dbReference type="PANTHER" id="PTHR36452:SF1">
    <property type="entry name" value="DUF2461 DOMAIN-CONTAINING PROTEIN"/>
    <property type="match status" value="1"/>
</dbReference>
<organism evidence="1 2">
    <name type="scientific">Mucilaginibacter lappiensis</name>
    <dbReference type="NCBI Taxonomy" id="354630"/>
    <lineage>
        <taxon>Bacteria</taxon>
        <taxon>Pseudomonadati</taxon>
        <taxon>Bacteroidota</taxon>
        <taxon>Sphingobacteriia</taxon>
        <taxon>Sphingobacteriales</taxon>
        <taxon>Sphingobacteriaceae</taxon>
        <taxon>Mucilaginibacter</taxon>
    </lineage>
</organism>
<name>A0A841JJF8_9SPHI</name>
<dbReference type="InterPro" id="IPR012808">
    <property type="entry name" value="CHP02453"/>
</dbReference>
<accession>A0A841JJF8</accession>
<proteinExistence type="predicted"/>
<protein>
    <submittedName>
        <fullName evidence="1">Uncharacterized protein (TIGR02453 family)</fullName>
    </submittedName>
</protein>
<dbReference type="Pfam" id="PF09365">
    <property type="entry name" value="DUF2461"/>
    <property type="match status" value="1"/>
</dbReference>
<dbReference type="EMBL" id="JACHCA010000022">
    <property type="protein sequence ID" value="MBB6131313.1"/>
    <property type="molecule type" value="Genomic_DNA"/>
</dbReference>
<dbReference type="PIRSF" id="PIRSF028451">
    <property type="entry name" value="UCP028451"/>
    <property type="match status" value="1"/>
</dbReference>
<reference evidence="1 2" key="1">
    <citation type="submission" date="2020-08" db="EMBL/GenBank/DDBJ databases">
        <title>Genomic Encyclopedia of Type Strains, Phase IV (KMG-V): Genome sequencing to study the core and pangenomes of soil and plant-associated prokaryotes.</title>
        <authorList>
            <person name="Whitman W."/>
        </authorList>
    </citation>
    <scope>NUCLEOTIDE SEQUENCE [LARGE SCALE GENOMIC DNA]</scope>
    <source>
        <strain evidence="1 2">MP601</strain>
    </source>
</reference>
<sequence length="230" mass="26749">MKQLPQIPQSSFDFLNELKLNNNREWFNLHKVDFEKEQHHLQVFAEALLQQMNVHDVIETVSGKKSLYRIYRDTRFSTDKTPYKTHWSGSFKRATKYRRGGYYFHIEPGNSFVGGGFFGPNPQDLKLIREDIAFDSAPLRAILNAPAFISTFETLKGEQLKTTPKGFDADHEAIDLLRYKQFLLMKRFTDAEVLDPHFVDLVNNTFKTMRPFLDYMSEVLSTDINGLEIG</sequence>
<dbReference type="InterPro" id="IPR015996">
    <property type="entry name" value="UCP028451"/>
</dbReference>
<dbReference type="NCBIfam" id="TIGR02453">
    <property type="entry name" value="TIGR02453 family protein"/>
    <property type="match status" value="1"/>
</dbReference>
<dbReference type="RefSeq" id="WP_183589837.1">
    <property type="nucleotide sequence ID" value="NZ_JACHCA010000022.1"/>
</dbReference>
<gene>
    <name evidence="1" type="ORF">HDF22_005464</name>
</gene>
<comment type="caution">
    <text evidence="1">The sequence shown here is derived from an EMBL/GenBank/DDBJ whole genome shotgun (WGS) entry which is preliminary data.</text>
</comment>
<evidence type="ECO:0000313" key="1">
    <source>
        <dbReference type="EMBL" id="MBB6131313.1"/>
    </source>
</evidence>
<dbReference type="PANTHER" id="PTHR36452">
    <property type="entry name" value="CHROMOSOME 12, WHOLE GENOME SHOTGUN SEQUENCE"/>
    <property type="match status" value="1"/>
</dbReference>
<evidence type="ECO:0000313" key="2">
    <source>
        <dbReference type="Proteomes" id="UP000548326"/>
    </source>
</evidence>
<dbReference type="Proteomes" id="UP000548326">
    <property type="component" value="Unassembled WGS sequence"/>
</dbReference>